<dbReference type="SUPFAM" id="SSF52172">
    <property type="entry name" value="CheY-like"/>
    <property type="match status" value="1"/>
</dbReference>
<protein>
    <submittedName>
        <fullName evidence="5">DNA-binding response regulator MtrA</fullName>
    </submittedName>
</protein>
<accession>A0ABX2D2W6</accession>
<name>A0ABX2D2W6_9CYAN</name>
<comment type="caution">
    <text evidence="5">The sequence shown here is derived from an EMBL/GenBank/DDBJ whole genome shotgun (WGS) entry which is preliminary data.</text>
</comment>
<dbReference type="InterPro" id="IPR001789">
    <property type="entry name" value="Sig_transdc_resp-reg_receiver"/>
</dbReference>
<evidence type="ECO:0000256" key="1">
    <source>
        <dbReference type="ARBA" id="ARBA00022553"/>
    </source>
</evidence>
<evidence type="ECO:0000259" key="4">
    <source>
        <dbReference type="PROSITE" id="PS50110"/>
    </source>
</evidence>
<keyword evidence="2" id="KW-0902">Two-component regulatory system</keyword>
<dbReference type="GO" id="GO:0003677">
    <property type="term" value="F:DNA binding"/>
    <property type="evidence" value="ECO:0007669"/>
    <property type="project" value="UniProtKB-KW"/>
</dbReference>
<evidence type="ECO:0000313" key="6">
    <source>
        <dbReference type="Proteomes" id="UP000702425"/>
    </source>
</evidence>
<dbReference type="EMBL" id="SRRZ01000107">
    <property type="protein sequence ID" value="NQE36987.1"/>
    <property type="molecule type" value="Genomic_DNA"/>
</dbReference>
<dbReference type="PROSITE" id="PS50110">
    <property type="entry name" value="RESPONSE_REGULATORY"/>
    <property type="match status" value="1"/>
</dbReference>
<keyword evidence="6" id="KW-1185">Reference proteome</keyword>
<gene>
    <name evidence="5" type="primary">mtrA</name>
    <name evidence="5" type="ORF">E5S67_04754</name>
</gene>
<organism evidence="5 6">
    <name type="scientific">Microcoleus asticus IPMA8</name>
    <dbReference type="NCBI Taxonomy" id="2563858"/>
    <lineage>
        <taxon>Bacteria</taxon>
        <taxon>Bacillati</taxon>
        <taxon>Cyanobacteriota</taxon>
        <taxon>Cyanophyceae</taxon>
        <taxon>Oscillatoriophycideae</taxon>
        <taxon>Oscillatoriales</taxon>
        <taxon>Microcoleaceae</taxon>
        <taxon>Microcoleus</taxon>
        <taxon>Microcoleus asticus</taxon>
    </lineage>
</organism>
<dbReference type="Gene3D" id="3.40.50.2300">
    <property type="match status" value="1"/>
</dbReference>
<dbReference type="Pfam" id="PF00072">
    <property type="entry name" value="Response_reg"/>
    <property type="match status" value="1"/>
</dbReference>
<feature type="modified residue" description="4-aspartylphosphate" evidence="3">
    <location>
        <position position="112"/>
    </location>
</feature>
<proteinExistence type="predicted"/>
<dbReference type="InterPro" id="IPR050595">
    <property type="entry name" value="Bact_response_regulator"/>
</dbReference>
<keyword evidence="5" id="KW-0238">DNA-binding</keyword>
<dbReference type="PANTHER" id="PTHR44591">
    <property type="entry name" value="STRESS RESPONSE REGULATOR PROTEIN 1"/>
    <property type="match status" value="1"/>
</dbReference>
<keyword evidence="1 3" id="KW-0597">Phosphoprotein</keyword>
<evidence type="ECO:0000313" key="5">
    <source>
        <dbReference type="EMBL" id="NQE36987.1"/>
    </source>
</evidence>
<evidence type="ECO:0000256" key="2">
    <source>
        <dbReference type="ARBA" id="ARBA00023012"/>
    </source>
</evidence>
<reference evidence="5 6" key="1">
    <citation type="journal article" date="2020" name="Sci. Rep.">
        <title>A novel cyanobacterial geosmin producer, revising GeoA distribution and dispersion patterns in Bacteria.</title>
        <authorList>
            <person name="Churro C."/>
            <person name="Semedo-Aguiar A.P."/>
            <person name="Silva A.D."/>
            <person name="Pereira-Leal J.B."/>
            <person name="Leite R.B."/>
        </authorList>
    </citation>
    <scope>NUCLEOTIDE SEQUENCE [LARGE SCALE GENOMIC DNA]</scope>
    <source>
        <strain evidence="5 6">IPMA8</strain>
    </source>
</reference>
<dbReference type="Proteomes" id="UP000702425">
    <property type="component" value="Unassembled WGS sequence"/>
</dbReference>
<sequence>MSTEIARIFNFAIITQTMIEKSAKVGKLHLAERNLNQEKTPLKVNVNVNVSTQKLGRDYSMSTVMVVDDSVTLREMIADLLKGRGLNVTVASDGVEALEQIKANRPDLVVLDIVMPRMNGYEVCRRLKSDPKTQNLPVVMCSSKSEEFDRYWGMKQGADAYIAKPFHPQELVGTIKQLLRG</sequence>
<evidence type="ECO:0000256" key="3">
    <source>
        <dbReference type="PROSITE-ProRule" id="PRU00169"/>
    </source>
</evidence>
<feature type="domain" description="Response regulatory" evidence="4">
    <location>
        <begin position="63"/>
        <end position="179"/>
    </location>
</feature>
<dbReference type="InterPro" id="IPR011006">
    <property type="entry name" value="CheY-like_superfamily"/>
</dbReference>
<dbReference type="PANTHER" id="PTHR44591:SF14">
    <property type="entry name" value="PROTEIN PILG"/>
    <property type="match status" value="1"/>
</dbReference>
<dbReference type="SMART" id="SM00448">
    <property type="entry name" value="REC"/>
    <property type="match status" value="1"/>
</dbReference>